<keyword evidence="1" id="KW-0805">Transcription regulation</keyword>
<evidence type="ECO:0000256" key="1">
    <source>
        <dbReference type="ARBA" id="ARBA00023015"/>
    </source>
</evidence>
<sequence length="113" mass="12249">MAIGTRAWDRLCDLMQELRAGADWSDVEKLRSGVIALIDIGRSRPHLYKLIFSNPSGDPTALARAVERSQTEFLAIVADLVGEQDARRYAALLISIANGAAGVEVSGQLPNEK</sequence>
<gene>
    <name evidence="4" type="ORF">OKJ48_29380</name>
</gene>
<evidence type="ECO:0000256" key="2">
    <source>
        <dbReference type="ARBA" id="ARBA00023163"/>
    </source>
</evidence>
<dbReference type="EMBL" id="JAOZYB010000308">
    <property type="protein sequence ID" value="MEB3964314.1"/>
    <property type="molecule type" value="Genomic_DNA"/>
</dbReference>
<dbReference type="Gene3D" id="1.10.357.10">
    <property type="entry name" value="Tetracycline Repressor, domain 2"/>
    <property type="match status" value="1"/>
</dbReference>
<dbReference type="InterPro" id="IPR025996">
    <property type="entry name" value="MT1864/Rv1816-like_C"/>
</dbReference>
<accession>A0ABU6CHW4</accession>
<evidence type="ECO:0000313" key="5">
    <source>
        <dbReference type="Proteomes" id="UP001352223"/>
    </source>
</evidence>
<dbReference type="RefSeq" id="WP_324772033.1">
    <property type="nucleotide sequence ID" value="NZ_BAAATS010000022.1"/>
</dbReference>
<proteinExistence type="predicted"/>
<protein>
    <submittedName>
        <fullName evidence="4">WHG domain-containing protein</fullName>
    </submittedName>
</protein>
<dbReference type="Pfam" id="PF13305">
    <property type="entry name" value="TetR_C_33"/>
    <property type="match status" value="1"/>
</dbReference>
<reference evidence="4 5" key="1">
    <citation type="submission" date="2022-10" db="EMBL/GenBank/DDBJ databases">
        <authorList>
            <person name="Xie J."/>
            <person name="Shen N."/>
        </authorList>
    </citation>
    <scope>NUCLEOTIDE SEQUENCE [LARGE SCALE GENOMIC DNA]</scope>
    <source>
        <strain evidence="4 5">DSM 41681</strain>
    </source>
</reference>
<evidence type="ECO:0000313" key="4">
    <source>
        <dbReference type="EMBL" id="MEB3964314.1"/>
    </source>
</evidence>
<dbReference type="SUPFAM" id="SSF48498">
    <property type="entry name" value="Tetracyclin repressor-like, C-terminal domain"/>
    <property type="match status" value="1"/>
</dbReference>
<dbReference type="InterPro" id="IPR036271">
    <property type="entry name" value="Tet_transcr_reg_TetR-rel_C_sf"/>
</dbReference>
<evidence type="ECO:0000259" key="3">
    <source>
        <dbReference type="Pfam" id="PF13305"/>
    </source>
</evidence>
<organism evidence="4 5">
    <name type="scientific">Streptomyces kunmingensis</name>
    <dbReference type="NCBI Taxonomy" id="68225"/>
    <lineage>
        <taxon>Bacteria</taxon>
        <taxon>Bacillati</taxon>
        <taxon>Actinomycetota</taxon>
        <taxon>Actinomycetes</taxon>
        <taxon>Kitasatosporales</taxon>
        <taxon>Streptomycetaceae</taxon>
        <taxon>Streptomyces</taxon>
    </lineage>
</organism>
<keyword evidence="5" id="KW-1185">Reference proteome</keyword>
<dbReference type="Proteomes" id="UP001352223">
    <property type="component" value="Unassembled WGS sequence"/>
</dbReference>
<feature type="domain" description="HTH-type transcriptional regulator MT1864/Rv1816-like C-terminal" evidence="3">
    <location>
        <begin position="36"/>
        <end position="110"/>
    </location>
</feature>
<name>A0ABU6CHW4_9ACTN</name>
<comment type="caution">
    <text evidence="4">The sequence shown here is derived from an EMBL/GenBank/DDBJ whole genome shotgun (WGS) entry which is preliminary data.</text>
</comment>
<keyword evidence="2" id="KW-0804">Transcription</keyword>